<comment type="caution">
    <text evidence="5">Lacks conserved residue(s) required for the propagation of feature annotation.</text>
</comment>
<evidence type="ECO:0000256" key="8">
    <source>
        <dbReference type="SAM" id="SignalP"/>
    </source>
</evidence>
<dbReference type="Gene3D" id="3.40.50.200">
    <property type="entry name" value="Peptidase S8/S53 domain"/>
    <property type="match status" value="1"/>
</dbReference>
<keyword evidence="2" id="KW-0645">Protease</keyword>
<feature type="region of interest" description="Disordered" evidence="6">
    <location>
        <begin position="384"/>
        <end position="414"/>
    </location>
</feature>
<feature type="chain" id="PRO_5039498208" description="Peptidase S8/S53 domain-containing protein" evidence="8">
    <location>
        <begin position="27"/>
        <end position="414"/>
    </location>
</feature>
<dbReference type="GO" id="GO:0004252">
    <property type="term" value="F:serine-type endopeptidase activity"/>
    <property type="evidence" value="ECO:0007669"/>
    <property type="project" value="InterPro"/>
</dbReference>
<dbReference type="Proteomes" id="UP000590749">
    <property type="component" value="Unassembled WGS sequence"/>
</dbReference>
<keyword evidence="7" id="KW-1133">Transmembrane helix</keyword>
<evidence type="ECO:0000256" key="5">
    <source>
        <dbReference type="PROSITE-ProRule" id="PRU01240"/>
    </source>
</evidence>
<evidence type="ECO:0000313" key="10">
    <source>
        <dbReference type="EMBL" id="MBB3096333.1"/>
    </source>
</evidence>
<dbReference type="PRINTS" id="PR00723">
    <property type="entry name" value="SUBTILISIN"/>
</dbReference>
<dbReference type="EMBL" id="JACHXF010000008">
    <property type="protein sequence ID" value="MBB3096333.1"/>
    <property type="molecule type" value="Genomic_DNA"/>
</dbReference>
<dbReference type="InterPro" id="IPR000209">
    <property type="entry name" value="Peptidase_S8/S53_dom"/>
</dbReference>
<dbReference type="InterPro" id="IPR036852">
    <property type="entry name" value="Peptidase_S8/S53_dom_sf"/>
</dbReference>
<keyword evidence="4" id="KW-0720">Serine protease</keyword>
<comment type="similarity">
    <text evidence="1 5">Belongs to the peptidase S8 family.</text>
</comment>
<dbReference type="InterPro" id="IPR015500">
    <property type="entry name" value="Peptidase_S8_subtilisin-rel"/>
</dbReference>
<dbReference type="PANTHER" id="PTHR43806">
    <property type="entry name" value="PEPTIDASE S8"/>
    <property type="match status" value="1"/>
</dbReference>
<feature type="domain" description="Peptidase S8/S53" evidence="9">
    <location>
        <begin position="65"/>
        <end position="303"/>
    </location>
</feature>
<proteinExistence type="inferred from homology"/>
<sequence>MLSTSHRLLGAVLAALVTLPVVPVSAVPAAAAPVDRCARPEDVPAEAPWPRSMLALDAVRPFTRGGGTTVALLSTGVHAAHPQLHGRVLPGFDAVSGRGPADTDCTGTGTQVAGVIAAQGSTGNGVVGVAPDTRIQPVRVVPDIPFGAVAQPAALTRGITWATDNGADVIVVATPLHTGDASLSRAVAAAVARGIVVVAAAGDLEASGGRAVPSFPAAYPDVLGVGAIGPDGGIWKNSPGGDFVDLVAPGVAVPTLQRGTGLVQVDGTAVAAGFVAGTVALARAKRGNLLTSEITQTLIAAASPTPAGPQYGAGVVNPYAALTAQVVAPSHRALPAVQPASPPETAAERRRRDLALLGAGLVLILVVGVLLATAALRRRSWRPGLAAPLPRPEEPVEPGPPVMLLDDLADSRQS</sequence>
<keyword evidence="7" id="KW-0812">Transmembrane</keyword>
<gene>
    <name evidence="10" type="ORF">FHR83_004003</name>
</gene>
<evidence type="ECO:0000256" key="6">
    <source>
        <dbReference type="SAM" id="MobiDB-lite"/>
    </source>
</evidence>
<keyword evidence="8" id="KW-0732">Signal</keyword>
<organism evidence="10 11">
    <name type="scientific">Actinoplanes campanulatus</name>
    <dbReference type="NCBI Taxonomy" id="113559"/>
    <lineage>
        <taxon>Bacteria</taxon>
        <taxon>Bacillati</taxon>
        <taxon>Actinomycetota</taxon>
        <taxon>Actinomycetes</taxon>
        <taxon>Micromonosporales</taxon>
        <taxon>Micromonosporaceae</taxon>
        <taxon>Actinoplanes</taxon>
    </lineage>
</organism>
<dbReference type="Pfam" id="PF00082">
    <property type="entry name" value="Peptidase_S8"/>
    <property type="match status" value="1"/>
</dbReference>
<dbReference type="GO" id="GO:0006508">
    <property type="term" value="P:proteolysis"/>
    <property type="evidence" value="ECO:0007669"/>
    <property type="project" value="UniProtKB-KW"/>
</dbReference>
<keyword evidence="7" id="KW-0472">Membrane</keyword>
<protein>
    <recommendedName>
        <fullName evidence="9">Peptidase S8/S53 domain-containing protein</fullName>
    </recommendedName>
</protein>
<dbReference type="PROSITE" id="PS51892">
    <property type="entry name" value="SUBTILASE"/>
    <property type="match status" value="1"/>
</dbReference>
<evidence type="ECO:0000259" key="9">
    <source>
        <dbReference type="Pfam" id="PF00082"/>
    </source>
</evidence>
<dbReference type="SUPFAM" id="SSF52743">
    <property type="entry name" value="Subtilisin-like"/>
    <property type="match status" value="1"/>
</dbReference>
<evidence type="ECO:0000256" key="2">
    <source>
        <dbReference type="ARBA" id="ARBA00022670"/>
    </source>
</evidence>
<dbReference type="InterPro" id="IPR050131">
    <property type="entry name" value="Peptidase_S8_subtilisin-like"/>
</dbReference>
<evidence type="ECO:0000256" key="1">
    <source>
        <dbReference type="ARBA" id="ARBA00011073"/>
    </source>
</evidence>
<comment type="caution">
    <text evidence="10">The sequence shown here is derived from an EMBL/GenBank/DDBJ whole genome shotgun (WGS) entry which is preliminary data.</text>
</comment>
<accession>A0A7W5AHG6</accession>
<keyword evidence="3" id="KW-0378">Hydrolase</keyword>
<evidence type="ECO:0000256" key="3">
    <source>
        <dbReference type="ARBA" id="ARBA00022801"/>
    </source>
</evidence>
<reference evidence="10 11" key="1">
    <citation type="submission" date="2020-08" db="EMBL/GenBank/DDBJ databases">
        <title>Genomic Encyclopedia of Type Strains, Phase III (KMG-III): the genomes of soil and plant-associated and newly described type strains.</title>
        <authorList>
            <person name="Whitman W."/>
        </authorList>
    </citation>
    <scope>NUCLEOTIDE SEQUENCE [LARGE SCALE GENOMIC DNA]</scope>
    <source>
        <strain evidence="10 11">CECT 3287</strain>
    </source>
</reference>
<dbReference type="AlphaFoldDB" id="A0A7W5AHG6"/>
<evidence type="ECO:0000256" key="7">
    <source>
        <dbReference type="SAM" id="Phobius"/>
    </source>
</evidence>
<dbReference type="PANTHER" id="PTHR43806:SF11">
    <property type="entry name" value="CEREVISIN-RELATED"/>
    <property type="match status" value="1"/>
</dbReference>
<keyword evidence="11" id="KW-1185">Reference proteome</keyword>
<evidence type="ECO:0000256" key="4">
    <source>
        <dbReference type="ARBA" id="ARBA00022825"/>
    </source>
</evidence>
<feature type="transmembrane region" description="Helical" evidence="7">
    <location>
        <begin position="354"/>
        <end position="376"/>
    </location>
</feature>
<dbReference type="RefSeq" id="WP_183221794.1">
    <property type="nucleotide sequence ID" value="NZ_BMPW01000007.1"/>
</dbReference>
<evidence type="ECO:0000313" key="11">
    <source>
        <dbReference type="Proteomes" id="UP000590749"/>
    </source>
</evidence>
<feature type="signal peptide" evidence="8">
    <location>
        <begin position="1"/>
        <end position="26"/>
    </location>
</feature>
<name>A0A7W5AHG6_9ACTN</name>